<comment type="similarity">
    <text evidence="2 7">Belongs to the ferroportin (FP) (TC 2.A.100) family. SLC40A subfamily.</text>
</comment>
<keyword evidence="10" id="KW-1185">Reference proteome</keyword>
<comment type="caution">
    <text evidence="9">The sequence shown here is derived from an EMBL/GenBank/DDBJ whole genome shotgun (WGS) entry which is preliminary data.</text>
</comment>
<feature type="transmembrane region" description="Helical" evidence="7">
    <location>
        <begin position="468"/>
        <end position="491"/>
    </location>
</feature>
<evidence type="ECO:0000256" key="1">
    <source>
        <dbReference type="ARBA" id="ARBA00004141"/>
    </source>
</evidence>
<feature type="compositionally biased region" description="Polar residues" evidence="8">
    <location>
        <begin position="520"/>
        <end position="532"/>
    </location>
</feature>
<feature type="transmembrane region" description="Helical" evidence="7">
    <location>
        <begin position="331"/>
        <end position="354"/>
    </location>
</feature>
<evidence type="ECO:0000256" key="7">
    <source>
        <dbReference type="RuleBase" id="RU365065"/>
    </source>
</evidence>
<evidence type="ECO:0000256" key="2">
    <source>
        <dbReference type="ARBA" id="ARBA00006279"/>
    </source>
</evidence>
<name>A0AA36HG67_CYLNA</name>
<evidence type="ECO:0000313" key="9">
    <source>
        <dbReference type="EMBL" id="CAJ0610186.1"/>
    </source>
</evidence>
<comment type="subcellular location">
    <subcellularLocation>
        <location evidence="1 7">Membrane</location>
        <topology evidence="1 7">Multi-pass membrane protein</topology>
    </subcellularLocation>
</comment>
<keyword evidence="6 7" id="KW-0472">Membrane</keyword>
<feature type="region of interest" description="Disordered" evidence="8">
    <location>
        <begin position="506"/>
        <end position="532"/>
    </location>
</feature>
<organism evidence="9 10">
    <name type="scientific">Cylicocyclus nassatus</name>
    <name type="common">Nematode worm</name>
    <dbReference type="NCBI Taxonomy" id="53992"/>
    <lineage>
        <taxon>Eukaryota</taxon>
        <taxon>Metazoa</taxon>
        <taxon>Ecdysozoa</taxon>
        <taxon>Nematoda</taxon>
        <taxon>Chromadorea</taxon>
        <taxon>Rhabditida</taxon>
        <taxon>Rhabditina</taxon>
        <taxon>Rhabditomorpha</taxon>
        <taxon>Strongyloidea</taxon>
        <taxon>Strongylidae</taxon>
        <taxon>Cylicocyclus</taxon>
    </lineage>
</organism>
<dbReference type="PANTHER" id="PTHR11660">
    <property type="entry name" value="SOLUTE CARRIER FAMILY 40 MEMBER"/>
    <property type="match status" value="1"/>
</dbReference>
<dbReference type="InterPro" id="IPR036259">
    <property type="entry name" value="MFS_trans_sf"/>
</dbReference>
<feature type="transmembrane region" description="Helical" evidence="7">
    <location>
        <begin position="125"/>
        <end position="142"/>
    </location>
</feature>
<dbReference type="EMBL" id="CATQJL010000326">
    <property type="protein sequence ID" value="CAJ0610186.1"/>
    <property type="molecule type" value="Genomic_DNA"/>
</dbReference>
<evidence type="ECO:0000256" key="4">
    <source>
        <dbReference type="ARBA" id="ARBA00022692"/>
    </source>
</evidence>
<evidence type="ECO:0000256" key="6">
    <source>
        <dbReference type="ARBA" id="ARBA00023136"/>
    </source>
</evidence>
<sequence>MVRDRSNGKTELVNYAKENKTFLKTASALNVAFLISALGDRLWMFAIGLFLHQLGGITWIAIHQLMDSLSKLVLTPVLGSLLDKTNRNRGMQAVLFVNNVTISLSALIFFFNLSEAHQSEGHSKTVYLLLAILFGSISRVASEAQKTAFTKDWIVVVISGTKGARLSTQNAAMTVIDQASALLSPIIAGVMLDSMTKAWCCIVIIAWNIISWSVEGSLLLWIYRRIPALSQRSVDAQRSRSQSSTKDSYKERTTSPLAAYSAYWRQSAFRAAFGLALLYMTVLGFDNLALSYGASQGMSASTLGLFRSIGSLLGLLGALSYTGLERSLGLLWTGLIGLLLQNLFLNLCTVSITLPGSPFDATGYFSSLTTTKWIEGVRSKVVGGLNATEDVPPLPFSQLSPSIIVFFFGITLARFGLWIADPSITQIMQETIPERERYSVFGVQTSICELFSVLKDLMVIALPETRSFGVLIIISCTFVFTGFIFYFSYFIKSTCARSRCRSGGTELNDMKQPEQEQLVKNHSAVDTSPSDD</sequence>
<feature type="transmembrane region" description="Helical" evidence="7">
    <location>
        <begin position="93"/>
        <end position="113"/>
    </location>
</feature>
<dbReference type="GO" id="GO:0016020">
    <property type="term" value="C:membrane"/>
    <property type="evidence" value="ECO:0007669"/>
    <property type="project" value="UniProtKB-SubCell"/>
</dbReference>
<keyword evidence="3 7" id="KW-0813">Transport</keyword>
<dbReference type="PANTHER" id="PTHR11660:SF57">
    <property type="entry name" value="SOLUTE CARRIER FAMILY 40 MEMBER"/>
    <property type="match status" value="1"/>
</dbReference>
<accession>A0AA36HG67</accession>
<keyword evidence="5 7" id="KW-1133">Transmembrane helix</keyword>
<keyword evidence="7" id="KW-0406">Ion transport</keyword>
<feature type="transmembrane region" description="Helical" evidence="7">
    <location>
        <begin position="44"/>
        <end position="62"/>
    </location>
</feature>
<feature type="transmembrane region" description="Helical" evidence="7">
    <location>
        <begin position="305"/>
        <end position="324"/>
    </location>
</feature>
<protein>
    <recommendedName>
        <fullName evidence="7">Solute carrier family 40 member</fullName>
    </recommendedName>
</protein>
<dbReference type="SUPFAM" id="SSF103473">
    <property type="entry name" value="MFS general substrate transporter"/>
    <property type="match status" value="1"/>
</dbReference>
<feature type="compositionally biased region" description="Basic and acidic residues" evidence="8">
    <location>
        <begin position="508"/>
        <end position="519"/>
    </location>
</feature>
<dbReference type="InterPro" id="IPR009716">
    <property type="entry name" value="Ferroportin-1"/>
</dbReference>
<feature type="transmembrane region" description="Helical" evidence="7">
    <location>
        <begin position="441"/>
        <end position="462"/>
    </location>
</feature>
<reference evidence="9" key="1">
    <citation type="submission" date="2023-07" db="EMBL/GenBank/DDBJ databases">
        <authorList>
            <consortium name="CYATHOMIX"/>
        </authorList>
    </citation>
    <scope>NUCLEOTIDE SEQUENCE</scope>
    <source>
        <strain evidence="9">N/A</strain>
    </source>
</reference>
<evidence type="ECO:0000256" key="5">
    <source>
        <dbReference type="ARBA" id="ARBA00022989"/>
    </source>
</evidence>
<evidence type="ECO:0000313" key="10">
    <source>
        <dbReference type="Proteomes" id="UP001176961"/>
    </source>
</evidence>
<comment type="function">
    <text evidence="7">May be involved in iron transport and iron homeostasis.</text>
</comment>
<dbReference type="GO" id="GO:0005381">
    <property type="term" value="F:iron ion transmembrane transporter activity"/>
    <property type="evidence" value="ECO:0007669"/>
    <property type="project" value="UniProtKB-UniRule"/>
</dbReference>
<proteinExistence type="inferred from homology"/>
<dbReference type="Proteomes" id="UP001176961">
    <property type="component" value="Unassembled WGS sequence"/>
</dbReference>
<dbReference type="AlphaFoldDB" id="A0AA36HG67"/>
<dbReference type="Pfam" id="PF06963">
    <property type="entry name" value="FPN1"/>
    <property type="match status" value="1"/>
</dbReference>
<evidence type="ECO:0000256" key="3">
    <source>
        <dbReference type="ARBA" id="ARBA00022448"/>
    </source>
</evidence>
<gene>
    <name evidence="9" type="ORF">CYNAS_LOCUS22169</name>
</gene>
<feature type="transmembrane region" description="Helical" evidence="7">
    <location>
        <begin position="204"/>
        <end position="223"/>
    </location>
</feature>
<dbReference type="Gene3D" id="1.20.1250.20">
    <property type="entry name" value="MFS general substrate transporter like domains"/>
    <property type="match status" value="1"/>
</dbReference>
<evidence type="ECO:0000256" key="8">
    <source>
        <dbReference type="SAM" id="MobiDB-lite"/>
    </source>
</evidence>
<feature type="transmembrane region" description="Helical" evidence="7">
    <location>
        <begin position="399"/>
        <end position="420"/>
    </location>
</feature>
<feature type="transmembrane region" description="Helical" evidence="7">
    <location>
        <begin position="268"/>
        <end position="285"/>
    </location>
</feature>
<keyword evidence="4 7" id="KW-0812">Transmembrane</keyword>